<dbReference type="PROSITE" id="PS00360">
    <property type="entry name" value="RIBOSOMAL_S9"/>
    <property type="match status" value="1"/>
</dbReference>
<feature type="compositionally biased region" description="Basic residues" evidence="7">
    <location>
        <begin position="302"/>
        <end position="317"/>
    </location>
</feature>
<keyword evidence="2 6" id="KW-0689">Ribosomal protein</keyword>
<dbReference type="SUPFAM" id="SSF54211">
    <property type="entry name" value="Ribosomal protein S5 domain 2-like"/>
    <property type="match status" value="1"/>
</dbReference>
<dbReference type="PANTHER" id="PTHR21569:SF1">
    <property type="entry name" value="SMALL RIBOSOMAL SUBUNIT PROTEIN US9M"/>
    <property type="match status" value="1"/>
</dbReference>
<gene>
    <name evidence="8" type="ORF">QG37_00129</name>
</gene>
<dbReference type="GO" id="GO:0005763">
    <property type="term" value="C:mitochondrial small ribosomal subunit"/>
    <property type="evidence" value="ECO:0007669"/>
    <property type="project" value="TreeGrafter"/>
</dbReference>
<comment type="caution">
    <text evidence="8">The sequence shown here is derived from an EMBL/GenBank/DDBJ whole genome shotgun (WGS) entry which is preliminary data.</text>
</comment>
<dbReference type="NCBIfam" id="NF001099">
    <property type="entry name" value="PRK00132.1"/>
    <property type="match status" value="1"/>
</dbReference>
<dbReference type="VEuPathDB" id="FungiDB:CJI96_0002545"/>
<organism evidence="8 9">
    <name type="scientific">Candidozyma auris</name>
    <name type="common">Yeast</name>
    <name type="synonym">Candida auris</name>
    <dbReference type="NCBI Taxonomy" id="498019"/>
    <lineage>
        <taxon>Eukaryota</taxon>
        <taxon>Fungi</taxon>
        <taxon>Dikarya</taxon>
        <taxon>Ascomycota</taxon>
        <taxon>Saccharomycotina</taxon>
        <taxon>Pichiomycetes</taxon>
        <taxon>Metschnikowiaceae</taxon>
        <taxon>Candidozyma</taxon>
    </lineage>
</organism>
<dbReference type="InterPro" id="IPR000754">
    <property type="entry name" value="Ribosomal_uS9"/>
</dbReference>
<sequence length="317" mass="36373">MLLKPGYAQGCARSFRRLLSSSFAKCQQTPRGVPVEELETRPLVPETNTKTTNTVPRNLRYTNLSKYELERRRVIPLLSTYYGGNPYHDQVMSSLSRLLQRHHKLPRRVLDERESKETQWISFEEYKEKAQLGRIKVRHYEELVLKLNELRGIQTELMPHDVIATLKEFTRSTSDEKVAAQRFVKTLDEFGRANTVGKRKDAVANISMVRGEGLILVNGKAMTEYFTRDIDRGKLVYPFQVVAQESKYNIFITCHGGGVSGQAEASMYGIAKALVVFNPMLKPRLRKAGLMTRDSRVVERKKPGKVKARKSPTWVKR</sequence>
<dbReference type="InterPro" id="IPR014721">
    <property type="entry name" value="Ribsml_uS5_D2-typ_fold_subgr"/>
</dbReference>
<evidence type="ECO:0000256" key="4">
    <source>
        <dbReference type="ARBA" id="ARBA00039318"/>
    </source>
</evidence>
<proteinExistence type="inferred from homology"/>
<dbReference type="VEuPathDB" id="FungiDB:CJI97_004087"/>
<dbReference type="GO" id="GO:0003723">
    <property type="term" value="F:RNA binding"/>
    <property type="evidence" value="ECO:0007669"/>
    <property type="project" value="TreeGrafter"/>
</dbReference>
<comment type="similarity">
    <text evidence="1 6">Belongs to the universal ribosomal protein uS9 family.</text>
</comment>
<dbReference type="Pfam" id="PF00380">
    <property type="entry name" value="Ribosomal_S9"/>
    <property type="match status" value="1"/>
</dbReference>
<dbReference type="GO" id="GO:0003735">
    <property type="term" value="F:structural constituent of ribosome"/>
    <property type="evidence" value="ECO:0007669"/>
    <property type="project" value="InterPro"/>
</dbReference>
<dbReference type="InterPro" id="IPR023035">
    <property type="entry name" value="Ribosomal_uS9_bac/plastid"/>
</dbReference>
<name>A0A0L0P9K0_CANAR</name>
<dbReference type="EMBL" id="LGST01000002">
    <property type="protein sequence ID" value="KNE02756.1"/>
    <property type="molecule type" value="Genomic_DNA"/>
</dbReference>
<evidence type="ECO:0000256" key="5">
    <source>
        <dbReference type="ARBA" id="ARBA00042623"/>
    </source>
</evidence>
<evidence type="ECO:0000256" key="6">
    <source>
        <dbReference type="RuleBase" id="RU003815"/>
    </source>
</evidence>
<accession>A0A0L0P9K0</accession>
<dbReference type="VEuPathDB" id="FungiDB:CJJ07_000770"/>
<evidence type="ECO:0000256" key="3">
    <source>
        <dbReference type="ARBA" id="ARBA00023274"/>
    </source>
</evidence>
<dbReference type="InterPro" id="IPR020568">
    <property type="entry name" value="Ribosomal_Su5_D2-typ_SF"/>
</dbReference>
<protein>
    <recommendedName>
        <fullName evidence="4">Small ribosomal subunit protein uS9m</fullName>
    </recommendedName>
    <alternativeName>
        <fullName evidence="5">37S ribosomal protein S9, mitochondrial</fullName>
    </alternativeName>
</protein>
<evidence type="ECO:0000313" key="9">
    <source>
        <dbReference type="Proteomes" id="UP000037122"/>
    </source>
</evidence>
<feature type="region of interest" description="Disordered" evidence="7">
    <location>
        <begin position="298"/>
        <end position="317"/>
    </location>
</feature>
<keyword evidence="3 6" id="KW-0687">Ribonucleoprotein</keyword>
<reference evidence="9" key="1">
    <citation type="journal article" date="2015" name="BMC Genomics">
        <title>Draft genome of a commonly misdiagnosed multidrug resistant pathogen Candida auris.</title>
        <authorList>
            <person name="Chatterjee S."/>
            <person name="Alampalli S.V."/>
            <person name="Nageshan R.K."/>
            <person name="Chettiar S.T."/>
            <person name="Joshi S."/>
            <person name="Tatu U.S."/>
        </authorList>
    </citation>
    <scope>NUCLEOTIDE SEQUENCE [LARGE SCALE GENOMIC DNA]</scope>
    <source>
        <strain evidence="9">6684</strain>
    </source>
</reference>
<evidence type="ECO:0000313" key="8">
    <source>
        <dbReference type="EMBL" id="KNE02756.1"/>
    </source>
</evidence>
<dbReference type="Gene3D" id="3.30.230.10">
    <property type="match status" value="1"/>
</dbReference>
<dbReference type="Proteomes" id="UP000037122">
    <property type="component" value="Unassembled WGS sequence"/>
</dbReference>
<dbReference type="FunFam" id="3.30.230.10:FF:000001">
    <property type="entry name" value="30S ribosomal protein S9"/>
    <property type="match status" value="1"/>
</dbReference>
<dbReference type="GO" id="GO:0006412">
    <property type="term" value="P:translation"/>
    <property type="evidence" value="ECO:0007669"/>
    <property type="project" value="InterPro"/>
</dbReference>
<dbReference type="VEuPathDB" id="FungiDB:CJJ09_000094"/>
<dbReference type="InterPro" id="IPR020574">
    <property type="entry name" value="Ribosomal_uS9_CS"/>
</dbReference>
<evidence type="ECO:0000256" key="2">
    <source>
        <dbReference type="ARBA" id="ARBA00022980"/>
    </source>
</evidence>
<evidence type="ECO:0000256" key="1">
    <source>
        <dbReference type="ARBA" id="ARBA00005251"/>
    </source>
</evidence>
<evidence type="ECO:0000256" key="7">
    <source>
        <dbReference type="SAM" id="MobiDB-lite"/>
    </source>
</evidence>
<dbReference type="PANTHER" id="PTHR21569">
    <property type="entry name" value="RIBOSOMAL PROTEIN S9"/>
    <property type="match status" value="1"/>
</dbReference>
<dbReference type="VEuPathDB" id="FungiDB:QG37_00129"/>
<dbReference type="VEuPathDB" id="FungiDB:B9J08_003935"/>
<dbReference type="AlphaFoldDB" id="A0A0L0P9K0"/>